<evidence type="ECO:0008006" key="4">
    <source>
        <dbReference type="Google" id="ProtNLM"/>
    </source>
</evidence>
<proteinExistence type="predicted"/>
<organism evidence="2 3">
    <name type="scientific">Streptomyces luteireticuli</name>
    <dbReference type="NCBI Taxonomy" id="173858"/>
    <lineage>
        <taxon>Bacteria</taxon>
        <taxon>Bacillati</taxon>
        <taxon>Actinomycetota</taxon>
        <taxon>Actinomycetes</taxon>
        <taxon>Kitasatosporales</taxon>
        <taxon>Streptomycetaceae</taxon>
        <taxon>Streptomyces</taxon>
    </lineage>
</organism>
<evidence type="ECO:0000313" key="3">
    <source>
        <dbReference type="Proteomes" id="UP001500879"/>
    </source>
</evidence>
<gene>
    <name evidence="2" type="ORF">GCM10010357_44210</name>
</gene>
<evidence type="ECO:0000313" key="2">
    <source>
        <dbReference type="EMBL" id="GAA0418036.1"/>
    </source>
</evidence>
<feature type="region of interest" description="Disordered" evidence="1">
    <location>
        <begin position="1"/>
        <end position="26"/>
    </location>
</feature>
<protein>
    <recommendedName>
        <fullName evidence="4">Clp R domain-containing protein</fullName>
    </recommendedName>
</protein>
<dbReference type="Proteomes" id="UP001500879">
    <property type="component" value="Unassembled WGS sequence"/>
</dbReference>
<comment type="caution">
    <text evidence="2">The sequence shown here is derived from an EMBL/GenBank/DDBJ whole genome shotgun (WGS) entry which is preliminary data.</text>
</comment>
<reference evidence="2 3" key="1">
    <citation type="journal article" date="2019" name="Int. J. Syst. Evol. Microbiol.">
        <title>The Global Catalogue of Microorganisms (GCM) 10K type strain sequencing project: providing services to taxonomists for standard genome sequencing and annotation.</title>
        <authorList>
            <consortium name="The Broad Institute Genomics Platform"/>
            <consortium name="The Broad Institute Genome Sequencing Center for Infectious Disease"/>
            <person name="Wu L."/>
            <person name="Ma J."/>
        </authorList>
    </citation>
    <scope>NUCLEOTIDE SEQUENCE [LARGE SCALE GENOMIC DNA]</scope>
    <source>
        <strain evidence="2 3">JCM 4788</strain>
    </source>
</reference>
<sequence>MALPLPTGSTHAAAPSGCSLGDSRGDHRQAARILDSALARDDAVSTVDLVEALVHRAELAVALRDDGTADTLPARVRATALDGTDRERLVEALDNAAELERVRDTER</sequence>
<name>A0ABN0YXH3_9ACTN</name>
<evidence type="ECO:0000256" key="1">
    <source>
        <dbReference type="SAM" id="MobiDB-lite"/>
    </source>
</evidence>
<dbReference type="EMBL" id="BAAABX010000048">
    <property type="protein sequence ID" value="GAA0418036.1"/>
    <property type="molecule type" value="Genomic_DNA"/>
</dbReference>
<dbReference type="RefSeq" id="WP_344027057.1">
    <property type="nucleotide sequence ID" value="NZ_BAAABX010000048.1"/>
</dbReference>
<accession>A0ABN0YXH3</accession>
<keyword evidence="3" id="KW-1185">Reference proteome</keyword>